<sequence>MERFLKRKGAPESSGGEFSSENDSIDIPQPSSAPSNFNAKVKRTFEFETGKRSRIKKLHSYNIQTIVFYLFEFHKMIQSPPIKANLLY</sequence>
<accession>A0ACB8Z7L7</accession>
<protein>
    <submittedName>
        <fullName evidence="1">Uncharacterized protein</fullName>
    </submittedName>
</protein>
<comment type="caution">
    <text evidence="1">The sequence shown here is derived from an EMBL/GenBank/DDBJ whole genome shotgun (WGS) entry which is preliminary data.</text>
</comment>
<organism evidence="1 2">
    <name type="scientific">Arctium lappa</name>
    <name type="common">Greater burdock</name>
    <name type="synonym">Lappa major</name>
    <dbReference type="NCBI Taxonomy" id="4217"/>
    <lineage>
        <taxon>Eukaryota</taxon>
        <taxon>Viridiplantae</taxon>
        <taxon>Streptophyta</taxon>
        <taxon>Embryophyta</taxon>
        <taxon>Tracheophyta</taxon>
        <taxon>Spermatophyta</taxon>
        <taxon>Magnoliopsida</taxon>
        <taxon>eudicotyledons</taxon>
        <taxon>Gunneridae</taxon>
        <taxon>Pentapetalae</taxon>
        <taxon>asterids</taxon>
        <taxon>campanulids</taxon>
        <taxon>Asterales</taxon>
        <taxon>Asteraceae</taxon>
        <taxon>Carduoideae</taxon>
        <taxon>Cardueae</taxon>
        <taxon>Arctiinae</taxon>
        <taxon>Arctium</taxon>
    </lineage>
</organism>
<evidence type="ECO:0000313" key="1">
    <source>
        <dbReference type="EMBL" id="KAI3693285.1"/>
    </source>
</evidence>
<evidence type="ECO:0000313" key="2">
    <source>
        <dbReference type="Proteomes" id="UP001055879"/>
    </source>
</evidence>
<reference evidence="2" key="1">
    <citation type="journal article" date="2022" name="Mol. Ecol. Resour.">
        <title>The genomes of chicory, endive, great burdock and yacon provide insights into Asteraceae palaeo-polyploidization history and plant inulin production.</title>
        <authorList>
            <person name="Fan W."/>
            <person name="Wang S."/>
            <person name="Wang H."/>
            <person name="Wang A."/>
            <person name="Jiang F."/>
            <person name="Liu H."/>
            <person name="Zhao H."/>
            <person name="Xu D."/>
            <person name="Zhang Y."/>
        </authorList>
    </citation>
    <scope>NUCLEOTIDE SEQUENCE [LARGE SCALE GENOMIC DNA]</scope>
    <source>
        <strain evidence="2">cv. Niubang</strain>
    </source>
</reference>
<keyword evidence="2" id="KW-1185">Reference proteome</keyword>
<proteinExistence type="predicted"/>
<dbReference type="Proteomes" id="UP001055879">
    <property type="component" value="Linkage Group LG11"/>
</dbReference>
<gene>
    <name evidence="1" type="ORF">L6452_33118</name>
</gene>
<reference evidence="1 2" key="2">
    <citation type="journal article" date="2022" name="Mol. Ecol. Resour.">
        <title>The genomes of chicory, endive, great burdock and yacon provide insights into Asteraceae paleo-polyploidization history and plant inulin production.</title>
        <authorList>
            <person name="Fan W."/>
            <person name="Wang S."/>
            <person name="Wang H."/>
            <person name="Wang A."/>
            <person name="Jiang F."/>
            <person name="Liu H."/>
            <person name="Zhao H."/>
            <person name="Xu D."/>
            <person name="Zhang Y."/>
        </authorList>
    </citation>
    <scope>NUCLEOTIDE SEQUENCE [LARGE SCALE GENOMIC DNA]</scope>
    <source>
        <strain evidence="2">cv. Niubang</strain>
    </source>
</reference>
<name>A0ACB8Z7L7_ARCLA</name>
<dbReference type="EMBL" id="CM042057">
    <property type="protein sequence ID" value="KAI3693285.1"/>
    <property type="molecule type" value="Genomic_DNA"/>
</dbReference>